<keyword evidence="3" id="KW-0732">Signal</keyword>
<proteinExistence type="predicted"/>
<evidence type="ECO:0000256" key="2">
    <source>
        <dbReference type="SAM" id="Phobius"/>
    </source>
</evidence>
<feature type="compositionally biased region" description="Low complexity" evidence="1">
    <location>
        <begin position="139"/>
        <end position="148"/>
    </location>
</feature>
<dbReference type="Ensembl" id="ENSTMTT00000028420.1">
    <property type="protein sequence ID" value="ENSTMTP00000027436.1"/>
    <property type="gene ID" value="ENSTMTG00000020013.1"/>
</dbReference>
<reference evidence="4" key="2">
    <citation type="submission" date="2025-09" db="UniProtKB">
        <authorList>
            <consortium name="Ensembl"/>
        </authorList>
    </citation>
    <scope>IDENTIFICATION</scope>
</reference>
<reference evidence="4" key="1">
    <citation type="submission" date="2025-08" db="UniProtKB">
        <authorList>
            <consortium name="Ensembl"/>
        </authorList>
    </citation>
    <scope>IDENTIFICATION</scope>
</reference>
<accession>A0A674K044</accession>
<feature type="signal peptide" evidence="3">
    <location>
        <begin position="1"/>
        <end position="15"/>
    </location>
</feature>
<evidence type="ECO:0000256" key="1">
    <source>
        <dbReference type="SAM" id="MobiDB-lite"/>
    </source>
</evidence>
<dbReference type="Proteomes" id="UP000472274">
    <property type="component" value="Unplaced"/>
</dbReference>
<dbReference type="GeneTree" id="ENSGT00610000087427"/>
<dbReference type="AlphaFoldDB" id="A0A674K044"/>
<name>A0A674K044_9SAUR</name>
<feature type="chain" id="PRO_5025543536" evidence="3">
    <location>
        <begin position="16"/>
        <end position="891"/>
    </location>
</feature>
<keyword evidence="5" id="KW-1185">Reference proteome</keyword>
<dbReference type="InParanoid" id="A0A674K044"/>
<keyword evidence="2" id="KW-0472">Membrane</keyword>
<evidence type="ECO:0000256" key="3">
    <source>
        <dbReference type="SAM" id="SignalP"/>
    </source>
</evidence>
<sequence length="891" mass="102645">MYIVITWLSLWTCRSLIIKKNEYWICKTHRKLSFMHDQGKELETQKENEEYVNERTNTQMRGMAPSEAPTKPFPEDIYRRRRKRDLPPTFNVTLKGSKFFPIKMNDYLGCQVNPQIIYQWRDKISPNARRRQNQEKQQESSTKSSTTKVPQATTKKPVKVFRIGYHGRGKREANDHKNWEWVTLRAYKVMERCYLDVFEYSQDQSVILPDTVTTHNPVQRFGPIRPGYGCTWSMPEVMFDNCHKDLYQCVVFDILSPSLVKPGKLNISIKMYHQQIHIDFVNISIKPPNQNTTILRLTCNSSLLGYNISLKQHTTSRYCISDNDMNKFRELCVINYTINVMVNHSGLWTVRGPLEFEYTKEIHVVTPPPIYHVGPLTIKKDVTRTLMIDPQYSIKRIIMPLQLSITSVYNQCVLYTEPLLVGWRAWVQGVLPPSSNSSTRQKRDLVAKVLGGVGAGLSVLNTVDQQILANRIGQVGHDAASLAEPLTSAFHALGTTTFDITKILPYWLKIQEQDHLRILGALDILQSNISEALACVEAQQWLITVAKAIIRDGFNQQLPLELKKIIYEDTNDFEKIHHQWWQLLTFTYFQHNDTIMALILTLKSANQETIYPLVALGIYANQSLLVPIEEHKWVHVNANNSYVPINLQACVYQPNLGYTCTTQVWEEDSTCLDPVEGTCSYEVFHHSLSKASAIVQVDSGCFCIRSLCPYFLVNNLYKVNNSGIGNLCICKVIQLMGCDINVSVHNVYIKDVFNEYKLYNTLTPIHVGANLEVIRKLLHHEKLAQYLNNLKLEGSKTILTVQHSISEIRQITKKIKDETTSAHWWESILYTDMGSIRSMWYILLHPVVVVLIIQFILIVYVVLLTVLICKHKKARKKYKQVPFNISGWNAL</sequence>
<evidence type="ECO:0000313" key="4">
    <source>
        <dbReference type="Ensembl" id="ENSTMTP00000027436.1"/>
    </source>
</evidence>
<keyword evidence="2" id="KW-1133">Transmembrane helix</keyword>
<feature type="transmembrane region" description="Helical" evidence="2">
    <location>
        <begin position="839"/>
        <end position="869"/>
    </location>
</feature>
<keyword evidence="2" id="KW-0812">Transmembrane</keyword>
<feature type="region of interest" description="Disordered" evidence="1">
    <location>
        <begin position="125"/>
        <end position="153"/>
    </location>
</feature>
<evidence type="ECO:0000313" key="5">
    <source>
        <dbReference type="Proteomes" id="UP000472274"/>
    </source>
</evidence>
<protein>
    <submittedName>
        <fullName evidence="4">Uncharacterized protein</fullName>
    </submittedName>
</protein>
<organism evidence="4 5">
    <name type="scientific">Terrapene triunguis</name>
    <name type="common">Three-toed box turtle</name>
    <dbReference type="NCBI Taxonomy" id="2587831"/>
    <lineage>
        <taxon>Eukaryota</taxon>
        <taxon>Metazoa</taxon>
        <taxon>Chordata</taxon>
        <taxon>Craniata</taxon>
        <taxon>Vertebrata</taxon>
        <taxon>Euteleostomi</taxon>
        <taxon>Archelosauria</taxon>
        <taxon>Testudinata</taxon>
        <taxon>Testudines</taxon>
        <taxon>Cryptodira</taxon>
        <taxon>Durocryptodira</taxon>
        <taxon>Testudinoidea</taxon>
        <taxon>Emydidae</taxon>
        <taxon>Terrapene</taxon>
    </lineage>
</organism>